<name>A0A2L2XAU2_9FIRM</name>
<evidence type="ECO:0000256" key="1">
    <source>
        <dbReference type="ARBA" id="ARBA00004413"/>
    </source>
</evidence>
<keyword evidence="8" id="KW-0653">Protein transport</keyword>
<dbReference type="GO" id="GO:0005886">
    <property type="term" value="C:plasma membrane"/>
    <property type="evidence" value="ECO:0007669"/>
    <property type="project" value="UniProtKB-SubCell"/>
</dbReference>
<dbReference type="GO" id="GO:0006935">
    <property type="term" value="P:chemotaxis"/>
    <property type="evidence" value="ECO:0007669"/>
    <property type="project" value="UniProtKB-KW"/>
</dbReference>
<dbReference type="GO" id="GO:0009288">
    <property type="term" value="C:bacterial-type flagellum"/>
    <property type="evidence" value="ECO:0007669"/>
    <property type="project" value="InterPro"/>
</dbReference>
<evidence type="ECO:0000256" key="4">
    <source>
        <dbReference type="ARBA" id="ARBA00022448"/>
    </source>
</evidence>
<comment type="subcellular location">
    <subcellularLocation>
        <location evidence="1">Cell membrane</location>
        <topology evidence="1">Peripheral membrane protein</topology>
        <orientation evidence="1">Cytoplasmic side</orientation>
    </subcellularLocation>
</comment>
<keyword evidence="9" id="KW-0472">Membrane</keyword>
<accession>A0A2L2XAU2</accession>
<keyword evidence="5" id="KW-1003">Cell membrane</keyword>
<evidence type="ECO:0000256" key="2">
    <source>
        <dbReference type="ARBA" id="ARBA00010004"/>
    </source>
</evidence>
<keyword evidence="12" id="KW-0966">Cell projection</keyword>
<dbReference type="Pfam" id="PF02050">
    <property type="entry name" value="FliJ"/>
    <property type="match status" value="1"/>
</dbReference>
<keyword evidence="13" id="KW-1185">Reference proteome</keyword>
<proteinExistence type="inferred from homology"/>
<evidence type="ECO:0000256" key="5">
    <source>
        <dbReference type="ARBA" id="ARBA00022475"/>
    </source>
</evidence>
<evidence type="ECO:0000256" key="10">
    <source>
        <dbReference type="ARBA" id="ARBA00023225"/>
    </source>
</evidence>
<feature type="coiled-coil region" evidence="11">
    <location>
        <begin position="30"/>
        <end position="57"/>
    </location>
</feature>
<evidence type="ECO:0000313" key="13">
    <source>
        <dbReference type="Proteomes" id="UP000239549"/>
    </source>
</evidence>
<keyword evidence="4" id="KW-0813">Transport</keyword>
<keyword evidence="12" id="KW-0282">Flagellum</keyword>
<dbReference type="GO" id="GO:0071973">
    <property type="term" value="P:bacterial-type flagellum-dependent cell motility"/>
    <property type="evidence" value="ECO:0007669"/>
    <property type="project" value="InterPro"/>
</dbReference>
<evidence type="ECO:0000313" key="12">
    <source>
        <dbReference type="EMBL" id="GBF33192.1"/>
    </source>
</evidence>
<evidence type="ECO:0000256" key="3">
    <source>
        <dbReference type="ARBA" id="ARBA00020392"/>
    </source>
</evidence>
<sequence length="144" mass="16957">MKKFLFRLEPVLKQRLLREEQAILEFAEAQREYFRELQRLEEVNASFERAVGEAGEKADGIDVINKSLYIEYLKNSLLKCHIFVEKSSGKMEKKRAAMADARKDRLVMEKLKQNQYLRFINDLNAAEQKILDEIGTLQYARKRA</sequence>
<dbReference type="RefSeq" id="WP_165792034.1">
    <property type="nucleotide sequence ID" value="NZ_BFAV01000075.1"/>
</dbReference>
<keyword evidence="11" id="KW-0175">Coiled coil</keyword>
<evidence type="ECO:0000256" key="9">
    <source>
        <dbReference type="ARBA" id="ARBA00023136"/>
    </source>
</evidence>
<keyword evidence="12" id="KW-0969">Cilium</keyword>
<dbReference type="Proteomes" id="UP000239549">
    <property type="component" value="Unassembled WGS sequence"/>
</dbReference>
<keyword evidence="6" id="KW-0145">Chemotaxis</keyword>
<organism evidence="12 13">
    <name type="scientific">Desulfocucumis palustris</name>
    <dbReference type="NCBI Taxonomy" id="1898651"/>
    <lineage>
        <taxon>Bacteria</taxon>
        <taxon>Bacillati</taxon>
        <taxon>Bacillota</taxon>
        <taxon>Clostridia</taxon>
        <taxon>Eubacteriales</taxon>
        <taxon>Desulfocucumaceae</taxon>
        <taxon>Desulfocucumis</taxon>
    </lineage>
</organism>
<dbReference type="GO" id="GO:0015031">
    <property type="term" value="P:protein transport"/>
    <property type="evidence" value="ECO:0007669"/>
    <property type="project" value="UniProtKB-KW"/>
</dbReference>
<reference evidence="13" key="1">
    <citation type="submission" date="2018-02" db="EMBL/GenBank/DDBJ databases">
        <title>Genome sequence of Desulfocucumis palustris strain NAW-5.</title>
        <authorList>
            <person name="Watanabe M."/>
            <person name="Kojima H."/>
            <person name="Fukui M."/>
        </authorList>
    </citation>
    <scope>NUCLEOTIDE SEQUENCE [LARGE SCALE GENOMIC DNA]</scope>
    <source>
        <strain evidence="13">NAW-5</strain>
    </source>
</reference>
<gene>
    <name evidence="12" type="ORF">DCCM_2291</name>
</gene>
<evidence type="ECO:0000256" key="6">
    <source>
        <dbReference type="ARBA" id="ARBA00022500"/>
    </source>
</evidence>
<dbReference type="EMBL" id="BFAV01000075">
    <property type="protein sequence ID" value="GBF33192.1"/>
    <property type="molecule type" value="Genomic_DNA"/>
</dbReference>
<dbReference type="InterPro" id="IPR053716">
    <property type="entry name" value="Flag_assembly_chemotaxis_eff"/>
</dbReference>
<evidence type="ECO:0000256" key="7">
    <source>
        <dbReference type="ARBA" id="ARBA00022795"/>
    </source>
</evidence>
<evidence type="ECO:0000256" key="11">
    <source>
        <dbReference type="SAM" id="Coils"/>
    </source>
</evidence>
<keyword evidence="10" id="KW-1006">Bacterial flagellum protein export</keyword>
<dbReference type="NCBIfam" id="TIGR02473">
    <property type="entry name" value="flagell_FliJ"/>
    <property type="match status" value="1"/>
</dbReference>
<protein>
    <recommendedName>
        <fullName evidence="3">Flagellar FliJ protein</fullName>
    </recommendedName>
</protein>
<comment type="similarity">
    <text evidence="2">Belongs to the FliJ family.</text>
</comment>
<comment type="caution">
    <text evidence="12">The sequence shown here is derived from an EMBL/GenBank/DDBJ whole genome shotgun (WGS) entry which is preliminary data.</text>
</comment>
<dbReference type="GO" id="GO:0044781">
    <property type="term" value="P:bacterial-type flagellum organization"/>
    <property type="evidence" value="ECO:0007669"/>
    <property type="project" value="UniProtKB-KW"/>
</dbReference>
<dbReference type="Gene3D" id="1.10.287.1700">
    <property type="match status" value="1"/>
</dbReference>
<dbReference type="InterPro" id="IPR012823">
    <property type="entry name" value="Flagell_FliJ"/>
</dbReference>
<evidence type="ECO:0000256" key="8">
    <source>
        <dbReference type="ARBA" id="ARBA00022927"/>
    </source>
</evidence>
<dbReference type="AlphaFoldDB" id="A0A2L2XAU2"/>
<keyword evidence="7" id="KW-1005">Bacterial flagellum biogenesis</keyword>